<dbReference type="EMBL" id="CAJPDT010000024">
    <property type="protein sequence ID" value="CAF9919918.1"/>
    <property type="molecule type" value="Genomic_DNA"/>
</dbReference>
<keyword evidence="1" id="KW-0732">Signal</keyword>
<dbReference type="AlphaFoldDB" id="A0A8H3FDA6"/>
<comment type="caution">
    <text evidence="2">The sequence shown here is derived from an EMBL/GenBank/DDBJ whole genome shotgun (WGS) entry which is preliminary data.</text>
</comment>
<accession>A0A8H3FDA6</accession>
<protein>
    <submittedName>
        <fullName evidence="2">Uncharacterized protein</fullName>
    </submittedName>
</protein>
<reference evidence="2" key="1">
    <citation type="submission" date="2021-03" db="EMBL/GenBank/DDBJ databases">
        <authorList>
            <person name="Tagirdzhanova G."/>
        </authorList>
    </citation>
    <scope>NUCLEOTIDE SEQUENCE</scope>
</reference>
<evidence type="ECO:0000256" key="1">
    <source>
        <dbReference type="SAM" id="SignalP"/>
    </source>
</evidence>
<sequence>MARSLKLGTLALLISSVTSSSHISSEVRAVTPTCQLLSNPSTAPAYNYADWCICSAPAGAPAYGGVYPGLWPTTSPPGIASPTGNQLCSYTTVPSTTDAITPTPVTCNVASPTSGFTVPHSWCDCTAGASTDTYSTKFGLFTGSNGACSFTQDEFVPTGTISPSSATCQWETANPPYTAAPGLVEPGPFYDALAWCACGDNELYPILSQSGQPSNYYQNSAAVNPCGYTTTPTSTLTAPPLSSTSCQLVSKAPLTTSVCECTGDGTSILYPTGTSTCEFSQVPPTPIILESALNQDCSDVTTNSNVPFCDYDQSRIVSPNSEIWDQRK</sequence>
<evidence type="ECO:0000313" key="2">
    <source>
        <dbReference type="EMBL" id="CAF9919918.1"/>
    </source>
</evidence>
<evidence type="ECO:0000313" key="3">
    <source>
        <dbReference type="Proteomes" id="UP000664534"/>
    </source>
</evidence>
<proteinExistence type="predicted"/>
<gene>
    <name evidence="2" type="ORF">IMSHALPRED_004763</name>
</gene>
<keyword evidence="3" id="KW-1185">Reference proteome</keyword>
<organism evidence="2 3">
    <name type="scientific">Imshaugia aleurites</name>
    <dbReference type="NCBI Taxonomy" id="172621"/>
    <lineage>
        <taxon>Eukaryota</taxon>
        <taxon>Fungi</taxon>
        <taxon>Dikarya</taxon>
        <taxon>Ascomycota</taxon>
        <taxon>Pezizomycotina</taxon>
        <taxon>Lecanoromycetes</taxon>
        <taxon>OSLEUM clade</taxon>
        <taxon>Lecanoromycetidae</taxon>
        <taxon>Lecanorales</taxon>
        <taxon>Lecanorineae</taxon>
        <taxon>Parmeliaceae</taxon>
        <taxon>Imshaugia</taxon>
    </lineage>
</organism>
<feature type="chain" id="PRO_5034997699" evidence="1">
    <location>
        <begin position="20"/>
        <end position="328"/>
    </location>
</feature>
<dbReference type="Proteomes" id="UP000664534">
    <property type="component" value="Unassembled WGS sequence"/>
</dbReference>
<feature type="signal peptide" evidence="1">
    <location>
        <begin position="1"/>
        <end position="19"/>
    </location>
</feature>
<name>A0A8H3FDA6_9LECA</name>